<dbReference type="AlphaFoldDB" id="A0A5D3D8P9"/>
<gene>
    <name evidence="1" type="ORF">E5676_scaffold811G00470</name>
</gene>
<protein>
    <submittedName>
        <fullName evidence="1">Uncharacterized protein</fullName>
    </submittedName>
</protein>
<evidence type="ECO:0000313" key="2">
    <source>
        <dbReference type="Proteomes" id="UP000321947"/>
    </source>
</evidence>
<proteinExistence type="predicted"/>
<organism evidence="1 2">
    <name type="scientific">Cucumis melo var. makuwa</name>
    <name type="common">Oriental melon</name>
    <dbReference type="NCBI Taxonomy" id="1194695"/>
    <lineage>
        <taxon>Eukaryota</taxon>
        <taxon>Viridiplantae</taxon>
        <taxon>Streptophyta</taxon>
        <taxon>Embryophyta</taxon>
        <taxon>Tracheophyta</taxon>
        <taxon>Spermatophyta</taxon>
        <taxon>Magnoliopsida</taxon>
        <taxon>eudicotyledons</taxon>
        <taxon>Gunneridae</taxon>
        <taxon>Pentapetalae</taxon>
        <taxon>rosids</taxon>
        <taxon>fabids</taxon>
        <taxon>Cucurbitales</taxon>
        <taxon>Cucurbitaceae</taxon>
        <taxon>Benincaseae</taxon>
        <taxon>Cucumis</taxon>
    </lineage>
</organism>
<dbReference type="EMBL" id="SSTD01006490">
    <property type="protein sequence ID" value="TYK19840.1"/>
    <property type="molecule type" value="Genomic_DNA"/>
</dbReference>
<comment type="caution">
    <text evidence="1">The sequence shown here is derived from an EMBL/GenBank/DDBJ whole genome shotgun (WGS) entry which is preliminary data.</text>
</comment>
<evidence type="ECO:0000313" key="1">
    <source>
        <dbReference type="EMBL" id="TYK19840.1"/>
    </source>
</evidence>
<accession>A0A5D3D8P9</accession>
<dbReference type="Proteomes" id="UP000321947">
    <property type="component" value="Unassembled WGS sequence"/>
</dbReference>
<name>A0A5D3D8P9_CUCMM</name>
<sequence length="132" mass="14971">MPFGKSWGTSVVIVVQDGAWLGILMFDLRRDGARPTAGWLLESIDSYRSRLGLINLEVRGRVVQGRWEGYQLMEKLRALKGNIKVLNGEVFGDIRIRKKEIIARIDTLELEVPLDMALKGESDNLKWAFADI</sequence>
<reference evidence="1 2" key="1">
    <citation type="submission" date="2019-08" db="EMBL/GenBank/DDBJ databases">
        <title>Draft genome sequences of two oriental melons (Cucumis melo L. var makuwa).</title>
        <authorList>
            <person name="Kwon S.-Y."/>
        </authorList>
    </citation>
    <scope>NUCLEOTIDE SEQUENCE [LARGE SCALE GENOMIC DNA]</scope>
    <source>
        <strain evidence="2">cv. Chang Bougi</strain>
        <tissue evidence="1">Leaf</tissue>
    </source>
</reference>